<gene>
    <name evidence="2" type="ORF">C7400_103178</name>
</gene>
<dbReference type="InterPro" id="IPR001646">
    <property type="entry name" value="5peptide_repeat"/>
</dbReference>
<feature type="chain" id="PRO_5046994828" evidence="1">
    <location>
        <begin position="29"/>
        <end position="194"/>
    </location>
</feature>
<dbReference type="PANTHER" id="PTHR14136">
    <property type="entry name" value="BTB_POZ DOMAIN-CONTAINING PROTEIN KCTD9"/>
    <property type="match status" value="1"/>
</dbReference>
<organism evidence="2 3">
    <name type="scientific">Paraburkholderia tropica</name>
    <dbReference type="NCBI Taxonomy" id="92647"/>
    <lineage>
        <taxon>Bacteria</taxon>
        <taxon>Pseudomonadati</taxon>
        <taxon>Pseudomonadota</taxon>
        <taxon>Betaproteobacteria</taxon>
        <taxon>Burkholderiales</taxon>
        <taxon>Burkholderiaceae</taxon>
        <taxon>Paraburkholderia</taxon>
    </lineage>
</organism>
<dbReference type="PANTHER" id="PTHR14136:SF17">
    <property type="entry name" value="BTB_POZ DOMAIN-CONTAINING PROTEIN KCTD9"/>
    <property type="match status" value="1"/>
</dbReference>
<dbReference type="Proteomes" id="UP000247515">
    <property type="component" value="Unassembled WGS sequence"/>
</dbReference>
<comment type="caution">
    <text evidence="2">The sequence shown here is derived from an EMBL/GenBank/DDBJ whole genome shotgun (WGS) entry which is preliminary data.</text>
</comment>
<keyword evidence="1" id="KW-0732">Signal</keyword>
<name>A0ABX5MU98_9BURK</name>
<evidence type="ECO:0000256" key="1">
    <source>
        <dbReference type="SAM" id="SignalP"/>
    </source>
</evidence>
<feature type="signal peptide" evidence="1">
    <location>
        <begin position="1"/>
        <end position="28"/>
    </location>
</feature>
<dbReference type="InterPro" id="IPR051082">
    <property type="entry name" value="Pentapeptide-BTB/POZ_domain"/>
</dbReference>
<protein>
    <submittedName>
        <fullName evidence="2">Pentapeptide repeat protein</fullName>
    </submittedName>
</protein>
<dbReference type="SUPFAM" id="SSF141571">
    <property type="entry name" value="Pentapeptide repeat-like"/>
    <property type="match status" value="1"/>
</dbReference>
<accession>A0ABX5MU98</accession>
<dbReference type="EMBL" id="QJJV01000003">
    <property type="protein sequence ID" value="PXX19187.1"/>
    <property type="molecule type" value="Genomic_DNA"/>
</dbReference>
<sequence>MTNTFRFYPCLLRSCAILLTVSSHVAMADTTFELRNSSIMNAQVGRGAKAELNLGSPQMPQKAMAAAVRPNTVVPLNTHAAADFTNASLDGRQMVKAQLDGVAFINVSAIESDFSHASLKRSRIHNADFSNAKLNGADLREAELVNANFTGADLRGARFDQAKFTNVEWSDADLSDAVWQDGRRCASRSSGRCR</sequence>
<dbReference type="Gene3D" id="2.160.20.80">
    <property type="entry name" value="E3 ubiquitin-protein ligase SopA"/>
    <property type="match status" value="1"/>
</dbReference>
<reference evidence="2 3" key="1">
    <citation type="submission" date="2018-05" db="EMBL/GenBank/DDBJ databases">
        <title>Genomic Encyclopedia of Type Strains, Phase IV (KMG-V): Genome sequencing to study the core and pangenomes of soil and plant-associated prokaryotes.</title>
        <authorList>
            <person name="Whitman W."/>
        </authorList>
    </citation>
    <scope>NUCLEOTIDE SEQUENCE [LARGE SCALE GENOMIC DNA]</scope>
    <source>
        <strain evidence="2 3">SIr-6563</strain>
    </source>
</reference>
<evidence type="ECO:0000313" key="2">
    <source>
        <dbReference type="EMBL" id="PXX19187.1"/>
    </source>
</evidence>
<proteinExistence type="predicted"/>
<dbReference type="Pfam" id="PF00805">
    <property type="entry name" value="Pentapeptide"/>
    <property type="match status" value="2"/>
</dbReference>
<evidence type="ECO:0000313" key="3">
    <source>
        <dbReference type="Proteomes" id="UP000247515"/>
    </source>
</evidence>
<dbReference type="RefSeq" id="WP_110326339.1">
    <property type="nucleotide sequence ID" value="NZ_CAJMXT010000004.1"/>
</dbReference>
<keyword evidence="3" id="KW-1185">Reference proteome</keyword>